<evidence type="ECO:0000313" key="1">
    <source>
        <dbReference type="EMBL" id="SUT91266.1"/>
    </source>
</evidence>
<accession>A0A380TSF3</accession>
<dbReference type="EMBL" id="UFRQ01000003">
    <property type="protein sequence ID" value="SUT91266.1"/>
    <property type="molecule type" value="Genomic_DNA"/>
</dbReference>
<reference evidence="1 2" key="1">
    <citation type="submission" date="2018-06" db="EMBL/GenBank/DDBJ databases">
        <authorList>
            <consortium name="Pathogen Informatics"/>
            <person name="Doyle S."/>
        </authorList>
    </citation>
    <scope>NUCLEOTIDE SEQUENCE [LARGE SCALE GENOMIC DNA]</scope>
    <source>
        <strain evidence="1 2">NCTC10801</strain>
    </source>
</reference>
<name>A0A380TSF3_9PAST</name>
<dbReference type="OrthoDB" id="197283at2"/>
<dbReference type="InterPro" id="IPR009387">
    <property type="entry name" value="HigB-2"/>
</dbReference>
<evidence type="ECO:0000313" key="2">
    <source>
        <dbReference type="Proteomes" id="UP000254649"/>
    </source>
</evidence>
<proteinExistence type="predicted"/>
<dbReference type="PIRSF" id="PIRSF039032">
    <property type="entry name" value="HigB-2"/>
    <property type="match status" value="1"/>
</dbReference>
<protein>
    <submittedName>
        <fullName evidence="1">Toxin HigB-2</fullName>
    </submittedName>
</protein>
<dbReference type="Pfam" id="PF06296">
    <property type="entry name" value="RelE"/>
    <property type="match status" value="1"/>
</dbReference>
<sequence>MIDKWLTFIETPIFTEDRKKLLPDDEYQRLQAYMLENHHFGDYIPNTGGCQKIRWKLESNHKGKSGGIRVIYYTYTSKGKLFLMLVYSKSKKDNMSDTEKSLLKNIVTQITGE</sequence>
<dbReference type="Proteomes" id="UP000254649">
    <property type="component" value="Unassembled WGS sequence"/>
</dbReference>
<gene>
    <name evidence="1" type="ORF">NCTC10801_01420</name>
</gene>
<dbReference type="AlphaFoldDB" id="A0A380TSF3"/>
<organism evidence="1 2">
    <name type="scientific">[Actinobacillus] rossii</name>
    <dbReference type="NCBI Taxonomy" id="123820"/>
    <lineage>
        <taxon>Bacteria</taxon>
        <taxon>Pseudomonadati</taxon>
        <taxon>Pseudomonadota</taxon>
        <taxon>Gammaproteobacteria</taxon>
        <taxon>Pasteurellales</taxon>
        <taxon>Pasteurellaceae</taxon>
    </lineage>
</organism>
<keyword evidence="2" id="KW-1185">Reference proteome</keyword>